<evidence type="ECO:0000313" key="3">
    <source>
        <dbReference type="Proteomes" id="UP000000763"/>
    </source>
</evidence>
<evidence type="ECO:0000313" key="1">
    <source>
        <dbReference type="EMBL" id="BAD19928.1"/>
    </source>
</evidence>
<dbReference type="AlphaFoldDB" id="Q6K3B0"/>
<reference evidence="1" key="1">
    <citation type="submission" date="2002-08" db="EMBL/GenBank/DDBJ databases">
        <title>Oryza sativa nipponbare(GA3) genomic DNA, chromosome 2, BAC clone:OSJNBa0008C07.</title>
        <authorList>
            <person name="Sasaki T."/>
            <person name="Matsumoto T."/>
            <person name="Katayose Y."/>
        </authorList>
    </citation>
    <scope>NUCLEOTIDE SEQUENCE</scope>
</reference>
<reference evidence="2" key="2">
    <citation type="submission" date="2002-09" db="EMBL/GenBank/DDBJ databases">
        <title>Oryza sativa nipponbare(GA3) genomic DNA, chromosome 2, BAC clone:OSJNBa0063K04.</title>
        <authorList>
            <person name="Sasaki T."/>
            <person name="Matsumoto T."/>
            <person name="Katayose Y."/>
        </authorList>
    </citation>
    <scope>NUCLEOTIDE SEQUENCE</scope>
</reference>
<dbReference type="EMBL" id="AP005608">
    <property type="protein sequence ID" value="BAD19928.1"/>
    <property type="molecule type" value="Genomic_DNA"/>
</dbReference>
<protein>
    <submittedName>
        <fullName evidence="2">Uncharacterized protein</fullName>
    </submittedName>
</protein>
<accession>Q6K3B0</accession>
<name>Q6K3B0_ORYSJ</name>
<sequence length="53" mass="6256">MERRNVVVFMPFLICGDEGHGHRRPYQINRPCDSCHWKTTIKEEQMGNQPSIL</sequence>
<dbReference type="EMBL" id="AP005696">
    <property type="protein sequence ID" value="BAD19991.1"/>
    <property type="molecule type" value="Genomic_DNA"/>
</dbReference>
<dbReference type="Proteomes" id="UP000000763">
    <property type="component" value="Chromosome 2"/>
</dbReference>
<evidence type="ECO:0000313" key="2">
    <source>
        <dbReference type="EMBL" id="BAD19991.1"/>
    </source>
</evidence>
<proteinExistence type="predicted"/>
<reference evidence="3" key="4">
    <citation type="journal article" date="2008" name="Nucleic Acids Res.">
        <title>The rice annotation project database (RAP-DB): 2008 update.</title>
        <authorList>
            <consortium name="The rice annotation project (RAP)"/>
        </authorList>
    </citation>
    <scope>GENOME REANNOTATION</scope>
    <source>
        <strain evidence="3">cv. Nipponbare</strain>
    </source>
</reference>
<organism evidence="2 3">
    <name type="scientific">Oryza sativa subsp. japonica</name>
    <name type="common">Rice</name>
    <dbReference type="NCBI Taxonomy" id="39947"/>
    <lineage>
        <taxon>Eukaryota</taxon>
        <taxon>Viridiplantae</taxon>
        <taxon>Streptophyta</taxon>
        <taxon>Embryophyta</taxon>
        <taxon>Tracheophyta</taxon>
        <taxon>Spermatophyta</taxon>
        <taxon>Magnoliopsida</taxon>
        <taxon>Liliopsida</taxon>
        <taxon>Poales</taxon>
        <taxon>Poaceae</taxon>
        <taxon>BOP clade</taxon>
        <taxon>Oryzoideae</taxon>
        <taxon>Oryzeae</taxon>
        <taxon>Oryzinae</taxon>
        <taxon>Oryza</taxon>
        <taxon>Oryza sativa</taxon>
    </lineage>
</organism>
<reference evidence="3" key="3">
    <citation type="journal article" date="2005" name="Nature">
        <title>The map-based sequence of the rice genome.</title>
        <authorList>
            <consortium name="International rice genome sequencing project (IRGSP)"/>
            <person name="Matsumoto T."/>
            <person name="Wu J."/>
            <person name="Kanamori H."/>
            <person name="Katayose Y."/>
            <person name="Fujisawa M."/>
            <person name="Namiki N."/>
            <person name="Mizuno H."/>
            <person name="Yamamoto K."/>
            <person name="Antonio B.A."/>
            <person name="Baba T."/>
            <person name="Sakata K."/>
            <person name="Nagamura Y."/>
            <person name="Aoki H."/>
            <person name="Arikawa K."/>
            <person name="Arita K."/>
            <person name="Bito T."/>
            <person name="Chiden Y."/>
            <person name="Fujitsuka N."/>
            <person name="Fukunaka R."/>
            <person name="Hamada M."/>
            <person name="Harada C."/>
            <person name="Hayashi A."/>
            <person name="Hijishita S."/>
            <person name="Honda M."/>
            <person name="Hosokawa S."/>
            <person name="Ichikawa Y."/>
            <person name="Idonuma A."/>
            <person name="Iijima M."/>
            <person name="Ikeda M."/>
            <person name="Ikeno M."/>
            <person name="Ito K."/>
            <person name="Ito S."/>
            <person name="Ito T."/>
            <person name="Ito Y."/>
            <person name="Ito Y."/>
            <person name="Iwabuchi A."/>
            <person name="Kamiya K."/>
            <person name="Karasawa W."/>
            <person name="Kurita K."/>
            <person name="Katagiri S."/>
            <person name="Kikuta A."/>
            <person name="Kobayashi H."/>
            <person name="Kobayashi N."/>
            <person name="Machita K."/>
            <person name="Maehara T."/>
            <person name="Masukawa M."/>
            <person name="Mizubayashi T."/>
            <person name="Mukai Y."/>
            <person name="Nagasaki H."/>
            <person name="Nagata Y."/>
            <person name="Naito S."/>
            <person name="Nakashima M."/>
            <person name="Nakama Y."/>
            <person name="Nakamichi Y."/>
            <person name="Nakamura M."/>
            <person name="Meguro A."/>
            <person name="Negishi M."/>
            <person name="Ohta I."/>
            <person name="Ohta T."/>
            <person name="Okamoto M."/>
            <person name="Ono N."/>
            <person name="Saji S."/>
            <person name="Sakaguchi M."/>
            <person name="Sakai K."/>
            <person name="Shibata M."/>
            <person name="Shimokawa T."/>
            <person name="Song J."/>
            <person name="Takazaki Y."/>
            <person name="Terasawa K."/>
            <person name="Tsugane M."/>
            <person name="Tsuji K."/>
            <person name="Ueda S."/>
            <person name="Waki K."/>
            <person name="Yamagata H."/>
            <person name="Yamamoto M."/>
            <person name="Yamamoto S."/>
            <person name="Yamane H."/>
            <person name="Yoshiki S."/>
            <person name="Yoshihara R."/>
            <person name="Yukawa K."/>
            <person name="Zhong H."/>
            <person name="Yano M."/>
            <person name="Yuan Q."/>
            <person name="Ouyang S."/>
            <person name="Liu J."/>
            <person name="Jones K.M."/>
            <person name="Gansberger K."/>
            <person name="Moffat K."/>
            <person name="Hill J."/>
            <person name="Bera J."/>
            <person name="Fadrosh D."/>
            <person name="Jin S."/>
            <person name="Johri S."/>
            <person name="Kim M."/>
            <person name="Overton L."/>
            <person name="Reardon M."/>
            <person name="Tsitrin T."/>
            <person name="Vuong H."/>
            <person name="Weaver B."/>
            <person name="Ciecko A."/>
            <person name="Tallon L."/>
            <person name="Jackson J."/>
            <person name="Pai G."/>
            <person name="Aken S.V."/>
            <person name="Utterback T."/>
            <person name="Reidmuller S."/>
            <person name="Feldblyum T."/>
            <person name="Hsiao J."/>
            <person name="Zismann V."/>
            <person name="Iobst S."/>
            <person name="de Vazeille A.R."/>
            <person name="Buell C.R."/>
            <person name="Ying K."/>
            <person name="Li Y."/>
            <person name="Lu T."/>
            <person name="Huang Y."/>
            <person name="Zhao Q."/>
            <person name="Feng Q."/>
            <person name="Zhang L."/>
            <person name="Zhu J."/>
            <person name="Weng Q."/>
            <person name="Mu J."/>
            <person name="Lu Y."/>
            <person name="Fan D."/>
            <person name="Liu Y."/>
            <person name="Guan J."/>
            <person name="Zhang Y."/>
            <person name="Yu S."/>
            <person name="Liu X."/>
            <person name="Zhang Y."/>
            <person name="Hong G."/>
            <person name="Han B."/>
            <person name="Choisne N."/>
            <person name="Demange N."/>
            <person name="Orjeda G."/>
            <person name="Samain S."/>
            <person name="Cattolico L."/>
            <person name="Pelletier E."/>
            <person name="Couloux A."/>
            <person name="Segurens B."/>
            <person name="Wincker P."/>
            <person name="D'Hont A."/>
            <person name="Scarpelli C."/>
            <person name="Weissenbach J."/>
            <person name="Salanoubat M."/>
            <person name="Quetier F."/>
            <person name="Yu Y."/>
            <person name="Kim H.R."/>
            <person name="Rambo T."/>
            <person name="Currie J."/>
            <person name="Collura K."/>
            <person name="Luo M."/>
            <person name="Yang T."/>
            <person name="Ammiraju J.S.S."/>
            <person name="Engler F."/>
            <person name="Soderlund C."/>
            <person name="Wing R.A."/>
            <person name="Palmer L.E."/>
            <person name="de la Bastide M."/>
            <person name="Spiegel L."/>
            <person name="Nascimento L."/>
            <person name="Zutavern T."/>
            <person name="O'Shaughnessy A."/>
            <person name="Dike S."/>
            <person name="Dedhia N."/>
            <person name="Preston R."/>
            <person name="Balija V."/>
            <person name="McCombie W.R."/>
            <person name="Chow T."/>
            <person name="Chen H."/>
            <person name="Chung M."/>
            <person name="Chen C."/>
            <person name="Shaw J."/>
            <person name="Wu H."/>
            <person name="Hsiao K."/>
            <person name="Chao Y."/>
            <person name="Chu M."/>
            <person name="Cheng C."/>
            <person name="Hour A."/>
            <person name="Lee P."/>
            <person name="Lin S."/>
            <person name="Lin Y."/>
            <person name="Liou J."/>
            <person name="Liu S."/>
            <person name="Hsing Y."/>
            <person name="Raghuvanshi S."/>
            <person name="Mohanty A."/>
            <person name="Bharti A.K."/>
            <person name="Gaur A."/>
            <person name="Gupta V."/>
            <person name="Kumar D."/>
            <person name="Ravi V."/>
            <person name="Vij S."/>
            <person name="Kapur A."/>
            <person name="Khurana P."/>
            <person name="Khurana P."/>
            <person name="Khurana J.P."/>
            <person name="Tyagi A.K."/>
            <person name="Gaikwad K."/>
            <person name="Singh A."/>
            <person name="Dalal V."/>
            <person name="Srivastava S."/>
            <person name="Dixit A."/>
            <person name="Pal A.K."/>
            <person name="Ghazi I.A."/>
            <person name="Yadav M."/>
            <person name="Pandit A."/>
            <person name="Bhargava A."/>
            <person name="Sureshbabu K."/>
            <person name="Batra K."/>
            <person name="Sharma T.R."/>
            <person name="Mohapatra T."/>
            <person name="Singh N.K."/>
            <person name="Messing J."/>
            <person name="Nelson A.B."/>
            <person name="Fuks G."/>
            <person name="Kavchok S."/>
            <person name="Keizer G."/>
            <person name="Linton E."/>
            <person name="Llaca V."/>
            <person name="Song R."/>
            <person name="Tanyolac B."/>
            <person name="Young S."/>
            <person name="Ho-Il K."/>
            <person name="Hahn J.H."/>
            <person name="Sangsakoo G."/>
            <person name="Vanavichit A."/>
            <person name="de Mattos Luiz.A.T."/>
            <person name="Zimmer P.D."/>
            <person name="Malone G."/>
            <person name="Dellagostin O."/>
            <person name="de Oliveira A.C."/>
            <person name="Bevan M."/>
            <person name="Bancroft I."/>
            <person name="Minx P."/>
            <person name="Cordum H."/>
            <person name="Wilson R."/>
            <person name="Cheng Z."/>
            <person name="Jin W."/>
            <person name="Jiang J."/>
            <person name="Leong S.A."/>
            <person name="Iwama H."/>
            <person name="Gojobori T."/>
            <person name="Itoh T."/>
            <person name="Niimura Y."/>
            <person name="Fujii Y."/>
            <person name="Habara T."/>
            <person name="Sakai H."/>
            <person name="Sato Y."/>
            <person name="Wilson G."/>
            <person name="Kumar K."/>
            <person name="McCouch S."/>
            <person name="Juretic N."/>
            <person name="Hoen D."/>
            <person name="Wright S."/>
            <person name="Bruskiewich R."/>
            <person name="Bureau T."/>
            <person name="Miyao A."/>
            <person name="Hirochika H."/>
            <person name="Nishikawa T."/>
            <person name="Kadowaki K."/>
            <person name="Sugiura M."/>
            <person name="Burr B."/>
            <person name="Sasaki T."/>
        </authorList>
    </citation>
    <scope>NUCLEOTIDE SEQUENCE [LARGE SCALE GENOMIC DNA]</scope>
    <source>
        <strain evidence="3">cv. Nipponbare</strain>
    </source>
</reference>
<gene>
    <name evidence="1" type="ORF">OSJNBa0008C07.37</name>
    <name evidence="2" type="ORF">OSJNBa0063K04.13</name>
</gene>